<protein>
    <submittedName>
        <fullName evidence="2">CobD protein</fullName>
    </submittedName>
</protein>
<reference evidence="2" key="1">
    <citation type="submission" date="2021-02" db="EMBL/GenBank/DDBJ databases">
        <authorList>
            <person name="Dougan E. K."/>
            <person name="Rhodes N."/>
            <person name="Thang M."/>
            <person name="Chan C."/>
        </authorList>
    </citation>
    <scope>NUCLEOTIDE SEQUENCE</scope>
</reference>
<evidence type="ECO:0000313" key="2">
    <source>
        <dbReference type="EMBL" id="CAE7755092.1"/>
    </source>
</evidence>
<dbReference type="Proteomes" id="UP000601435">
    <property type="component" value="Unassembled WGS sequence"/>
</dbReference>
<comment type="caution">
    <text evidence="2">The sequence shown here is derived from an EMBL/GenBank/DDBJ whole genome shotgun (WGS) entry which is preliminary data.</text>
</comment>
<gene>
    <name evidence="2" type="primary">cobD</name>
    <name evidence="2" type="ORF">SNEC2469_LOCUS21920</name>
</gene>
<evidence type="ECO:0000313" key="3">
    <source>
        <dbReference type="Proteomes" id="UP000601435"/>
    </source>
</evidence>
<proteinExistence type="predicted"/>
<accession>A0A812XPV3</accession>
<dbReference type="EMBL" id="CAJNJA010039271">
    <property type="protein sequence ID" value="CAE7755092.1"/>
    <property type="molecule type" value="Genomic_DNA"/>
</dbReference>
<name>A0A812XPV3_9DINO</name>
<sequence>MPIQTAHLIPEATGYPPRGGVPVAGEPRGHHDEFNLDLTPGEVFEKRMPYAFAEFFGSFEETGAVLYPPPQCYKYYENKAMGVWVFAGSGSV</sequence>
<organism evidence="2 3">
    <name type="scientific">Symbiodinium necroappetens</name>
    <dbReference type="NCBI Taxonomy" id="1628268"/>
    <lineage>
        <taxon>Eukaryota</taxon>
        <taxon>Sar</taxon>
        <taxon>Alveolata</taxon>
        <taxon>Dinophyceae</taxon>
        <taxon>Suessiales</taxon>
        <taxon>Symbiodiniaceae</taxon>
        <taxon>Symbiodinium</taxon>
    </lineage>
</organism>
<dbReference type="AlphaFoldDB" id="A0A812XPV3"/>
<keyword evidence="3" id="KW-1185">Reference proteome</keyword>
<feature type="region of interest" description="Disordered" evidence="1">
    <location>
        <begin position="9"/>
        <end position="36"/>
    </location>
</feature>
<evidence type="ECO:0000256" key="1">
    <source>
        <dbReference type="SAM" id="MobiDB-lite"/>
    </source>
</evidence>